<dbReference type="InterPro" id="IPR036396">
    <property type="entry name" value="Cyt_P450_sf"/>
</dbReference>
<dbReference type="CDD" id="cd11065">
    <property type="entry name" value="CYP64-like"/>
    <property type="match status" value="1"/>
</dbReference>
<dbReference type="Pfam" id="PF00067">
    <property type="entry name" value="p450"/>
    <property type="match status" value="1"/>
</dbReference>
<evidence type="ECO:0000256" key="3">
    <source>
        <dbReference type="ARBA" id="ARBA00023002"/>
    </source>
</evidence>
<dbReference type="Gene3D" id="1.10.630.10">
    <property type="entry name" value="Cytochrome P450"/>
    <property type="match status" value="1"/>
</dbReference>
<evidence type="ECO:0000313" key="8">
    <source>
        <dbReference type="Proteomes" id="UP000766486"/>
    </source>
</evidence>
<dbReference type="EMBL" id="CABFNS010000852">
    <property type="protein sequence ID" value="VUC32969.1"/>
    <property type="molecule type" value="Genomic_DNA"/>
</dbReference>
<reference evidence="7 8" key="1">
    <citation type="submission" date="2019-06" db="EMBL/GenBank/DDBJ databases">
        <authorList>
            <person name="Broberg M."/>
        </authorList>
    </citation>
    <scope>NUCLEOTIDE SEQUENCE [LARGE SCALE GENOMIC DNA]</scope>
</reference>
<dbReference type="PROSITE" id="PS00086">
    <property type="entry name" value="CYTOCHROME_P450"/>
    <property type="match status" value="1"/>
</dbReference>
<proteinExistence type="inferred from homology"/>
<evidence type="ECO:0000256" key="1">
    <source>
        <dbReference type="ARBA" id="ARBA00010617"/>
    </source>
</evidence>
<keyword evidence="2 5" id="KW-0479">Metal-binding</keyword>
<dbReference type="PRINTS" id="PR00385">
    <property type="entry name" value="P450"/>
</dbReference>
<dbReference type="PANTHER" id="PTHR46300">
    <property type="entry name" value="P450, PUTATIVE (EUROFUNG)-RELATED-RELATED"/>
    <property type="match status" value="1"/>
</dbReference>
<organism evidence="7 8">
    <name type="scientific">Bionectria ochroleuca</name>
    <name type="common">Gliocladium roseum</name>
    <dbReference type="NCBI Taxonomy" id="29856"/>
    <lineage>
        <taxon>Eukaryota</taxon>
        <taxon>Fungi</taxon>
        <taxon>Dikarya</taxon>
        <taxon>Ascomycota</taxon>
        <taxon>Pezizomycotina</taxon>
        <taxon>Sordariomycetes</taxon>
        <taxon>Hypocreomycetidae</taxon>
        <taxon>Hypocreales</taxon>
        <taxon>Bionectriaceae</taxon>
        <taxon>Clonostachys</taxon>
    </lineage>
</organism>
<evidence type="ECO:0000256" key="4">
    <source>
        <dbReference type="ARBA" id="ARBA00023004"/>
    </source>
</evidence>
<evidence type="ECO:0000256" key="5">
    <source>
        <dbReference type="RuleBase" id="RU000461"/>
    </source>
</evidence>
<feature type="signal peptide" evidence="6">
    <location>
        <begin position="1"/>
        <end position="22"/>
    </location>
</feature>
<dbReference type="PRINTS" id="PR00463">
    <property type="entry name" value="EP450I"/>
</dbReference>
<evidence type="ECO:0000256" key="6">
    <source>
        <dbReference type="SAM" id="SignalP"/>
    </source>
</evidence>
<evidence type="ECO:0000256" key="2">
    <source>
        <dbReference type="ARBA" id="ARBA00022723"/>
    </source>
</evidence>
<dbReference type="PANTHER" id="PTHR46300:SF12">
    <property type="entry name" value="P450, PUTATIVE (EUROFUNG)-RELATED"/>
    <property type="match status" value="1"/>
</dbReference>
<keyword evidence="4 5" id="KW-0408">Iron</keyword>
<dbReference type="SUPFAM" id="SSF48264">
    <property type="entry name" value="Cytochrome P450"/>
    <property type="match status" value="1"/>
</dbReference>
<dbReference type="InterPro" id="IPR050364">
    <property type="entry name" value="Cytochrome_P450_fung"/>
</dbReference>
<name>A0ABY6USI3_BIOOC</name>
<keyword evidence="8" id="KW-1185">Reference proteome</keyword>
<comment type="similarity">
    <text evidence="1 5">Belongs to the cytochrome P450 family.</text>
</comment>
<accession>A0ABY6USI3</accession>
<keyword evidence="5" id="KW-0503">Monooxygenase</keyword>
<dbReference type="InterPro" id="IPR002401">
    <property type="entry name" value="Cyt_P450_E_grp-I"/>
</dbReference>
<evidence type="ECO:0008006" key="9">
    <source>
        <dbReference type="Google" id="ProtNLM"/>
    </source>
</evidence>
<feature type="chain" id="PRO_5046133204" description="Cytochrome P450" evidence="6">
    <location>
        <begin position="23"/>
        <end position="505"/>
    </location>
</feature>
<protein>
    <recommendedName>
        <fullName evidence="9">Cytochrome P450</fullName>
    </recommendedName>
</protein>
<dbReference type="Proteomes" id="UP000766486">
    <property type="component" value="Unassembled WGS sequence"/>
</dbReference>
<dbReference type="InterPro" id="IPR001128">
    <property type="entry name" value="Cyt_P450"/>
</dbReference>
<keyword evidence="3 5" id="KW-0560">Oxidoreductase</keyword>
<keyword evidence="6" id="KW-0732">Signal</keyword>
<sequence>MSTHIVPLLAFCICSWLFCVVASRARSRRYKLPPSVPGLPLIGNILQAPHDGQGPYLKRLGDKYGEMFTLRYGRATWVVLNSKRVVHELLEKRSAIYSSRPKLPMAQAIISRGHRMLLMEYGEAWRSQRRIMHGILGSNKRDIFRPFQETESKALLFHLLESPETWYSLLGRFSNSIIMSVVFGRRTTRNDSSLSEIYKVQEEFVPYMMPGASFVDAFPILANIPFLKGLQFWRRKGDALYERTKGVFQRPIDELRLRIQGGTQKPCFMTEFLASNAHSFSAEEVAFIGGTLIEAGTDTTRTSLLGLIAGTAMYPQWIHRARKELDSVCGPNAERLPTFDDRQDLPMIQAAVKESVRWRPANSQTGIPHCLIVDDEFEGYRFPAGTVFTWNNWGISLSSDFDEAERFNPDRFLGDDIDKVTKGHLGFGAGRRLCVGFGVAANNLFIAIARLVYCFDIEQDRVIPITVDKPFPLDADIEPYKVIIKPRSLAHRELIERECRSAALF</sequence>
<gene>
    <name evidence="7" type="ORF">CLO192961_LOCUS337069</name>
</gene>
<evidence type="ECO:0000313" key="7">
    <source>
        <dbReference type="EMBL" id="VUC32969.1"/>
    </source>
</evidence>
<keyword evidence="5" id="KW-0349">Heme</keyword>
<dbReference type="InterPro" id="IPR017972">
    <property type="entry name" value="Cyt_P450_CS"/>
</dbReference>
<comment type="caution">
    <text evidence="7">The sequence shown here is derived from an EMBL/GenBank/DDBJ whole genome shotgun (WGS) entry which is preliminary data.</text>
</comment>